<dbReference type="EMBL" id="CP014525">
    <property type="protein sequence ID" value="AMW34122.1"/>
    <property type="molecule type" value="Genomic_DNA"/>
</dbReference>
<name>A0A143DBN0_9PROT</name>
<protein>
    <submittedName>
        <fullName evidence="2">SAM-dependent methyltransferase</fullName>
    </submittedName>
</protein>
<evidence type="ECO:0000313" key="2">
    <source>
        <dbReference type="EMBL" id="AMW34122.1"/>
    </source>
</evidence>
<dbReference type="RefSeq" id="WP_066132679.1">
    <property type="nucleotide sequence ID" value="NZ_CP014525.1"/>
</dbReference>
<sequence>MTTTLDTTAGAAVYSRFILKLYDFWVLGVSNTLAWQCPTRTILLPFFTEHASNRHLDVGVGTGFYPANTTFRDNARLTLLDLNPDSLNAASDRIGRSGTTSIQADILNPLVQLPAQSWDSISLFYLLHCLPRTMEDKAAAFHCLKTALSTDGILYGATILGDHANHNSFGRTLMNVYNKKGIFGNRHDTAENLETALKKHFGSVQVRTHGTVALFTARAPLL</sequence>
<dbReference type="Pfam" id="PF08241">
    <property type="entry name" value="Methyltransf_11"/>
    <property type="match status" value="1"/>
</dbReference>
<dbReference type="InterPro" id="IPR013216">
    <property type="entry name" value="Methyltransf_11"/>
</dbReference>
<organism evidence="2 3">
    <name type="scientific">Haematospirillum jordaniae</name>
    <dbReference type="NCBI Taxonomy" id="1549855"/>
    <lineage>
        <taxon>Bacteria</taxon>
        <taxon>Pseudomonadati</taxon>
        <taxon>Pseudomonadota</taxon>
        <taxon>Alphaproteobacteria</taxon>
        <taxon>Rhodospirillales</taxon>
        <taxon>Novispirillaceae</taxon>
        <taxon>Haematospirillum</taxon>
    </lineage>
</organism>
<reference evidence="2 3" key="1">
    <citation type="submission" date="2016-02" db="EMBL/GenBank/DDBJ databases">
        <title>Complete Genome of H5569, the type strain of the newly described species Haematospirillium jordaniae.</title>
        <authorList>
            <person name="Nicholson A.C."/>
            <person name="Humrighouse B.W."/>
            <person name="Loparov V."/>
            <person name="McQuiston J.R."/>
        </authorList>
    </citation>
    <scope>NUCLEOTIDE SEQUENCE [LARGE SCALE GENOMIC DNA]</scope>
    <source>
        <strain evidence="2 3">H5569</strain>
    </source>
</reference>
<dbReference type="GO" id="GO:0032259">
    <property type="term" value="P:methylation"/>
    <property type="evidence" value="ECO:0007669"/>
    <property type="project" value="UniProtKB-KW"/>
</dbReference>
<dbReference type="KEGG" id="hjo:AY555_01850"/>
<keyword evidence="2" id="KW-0808">Transferase</keyword>
<gene>
    <name evidence="2" type="ORF">AY555_01850</name>
</gene>
<keyword evidence="3" id="KW-1185">Reference proteome</keyword>
<keyword evidence="2" id="KW-0489">Methyltransferase</keyword>
<dbReference type="SUPFAM" id="SSF53335">
    <property type="entry name" value="S-adenosyl-L-methionine-dependent methyltransferases"/>
    <property type="match status" value="1"/>
</dbReference>
<dbReference type="InterPro" id="IPR016584">
    <property type="entry name" value="MeTrfase_VrtF"/>
</dbReference>
<dbReference type="Gene3D" id="3.40.50.150">
    <property type="entry name" value="Vaccinia Virus protein VP39"/>
    <property type="match status" value="1"/>
</dbReference>
<dbReference type="Proteomes" id="UP000076066">
    <property type="component" value="Chromosome"/>
</dbReference>
<evidence type="ECO:0000259" key="1">
    <source>
        <dbReference type="Pfam" id="PF08241"/>
    </source>
</evidence>
<accession>A0A143DBN0</accession>
<dbReference type="InterPro" id="IPR029063">
    <property type="entry name" value="SAM-dependent_MTases_sf"/>
</dbReference>
<dbReference type="PIRSF" id="PIRSF011491">
    <property type="entry name" value="Mtase_YbcY_prd"/>
    <property type="match status" value="1"/>
</dbReference>
<dbReference type="OrthoDB" id="507855at2"/>
<dbReference type="CDD" id="cd02440">
    <property type="entry name" value="AdoMet_MTases"/>
    <property type="match status" value="1"/>
</dbReference>
<dbReference type="GO" id="GO:0008757">
    <property type="term" value="F:S-adenosylmethionine-dependent methyltransferase activity"/>
    <property type="evidence" value="ECO:0007669"/>
    <property type="project" value="InterPro"/>
</dbReference>
<feature type="domain" description="Methyltransferase type 11" evidence="1">
    <location>
        <begin position="56"/>
        <end position="155"/>
    </location>
</feature>
<proteinExistence type="predicted"/>
<evidence type="ECO:0000313" key="3">
    <source>
        <dbReference type="Proteomes" id="UP000076066"/>
    </source>
</evidence>
<dbReference type="GeneID" id="53315898"/>
<dbReference type="AlphaFoldDB" id="A0A143DBN0"/>